<feature type="compositionally biased region" description="Basic and acidic residues" evidence="5">
    <location>
        <begin position="282"/>
        <end position="300"/>
    </location>
</feature>
<evidence type="ECO:0000256" key="5">
    <source>
        <dbReference type="SAM" id="MobiDB-lite"/>
    </source>
</evidence>
<dbReference type="GO" id="GO:0000027">
    <property type="term" value="P:ribosomal large subunit assembly"/>
    <property type="evidence" value="ECO:0007669"/>
    <property type="project" value="InterPro"/>
</dbReference>
<evidence type="ECO:0000256" key="3">
    <source>
        <dbReference type="ARBA" id="ARBA00023242"/>
    </source>
</evidence>
<dbReference type="EnsemblPlants" id="Kaladp0076s0120.1.v1.1">
    <property type="protein sequence ID" value="Kaladp0076s0120.1.v1.1"/>
    <property type="gene ID" value="Kaladp0076s0120.v1.1"/>
</dbReference>
<keyword evidence="8" id="KW-1185">Reference proteome</keyword>
<keyword evidence="3 4" id="KW-0539">Nucleus</keyword>
<organism evidence="7 8">
    <name type="scientific">Kalanchoe fedtschenkoi</name>
    <name type="common">Lavender scallops</name>
    <name type="synonym">South American air plant</name>
    <dbReference type="NCBI Taxonomy" id="63787"/>
    <lineage>
        <taxon>Eukaryota</taxon>
        <taxon>Viridiplantae</taxon>
        <taxon>Streptophyta</taxon>
        <taxon>Embryophyta</taxon>
        <taxon>Tracheophyta</taxon>
        <taxon>Spermatophyta</taxon>
        <taxon>Magnoliopsida</taxon>
        <taxon>eudicotyledons</taxon>
        <taxon>Gunneridae</taxon>
        <taxon>Pentapetalae</taxon>
        <taxon>Saxifragales</taxon>
        <taxon>Crassulaceae</taxon>
        <taxon>Kalanchoe</taxon>
    </lineage>
</organism>
<accession>A0A7N0UND1</accession>
<evidence type="ECO:0000313" key="7">
    <source>
        <dbReference type="EnsemblPlants" id="Kaladp0076s0120.1.v1.1"/>
    </source>
</evidence>
<dbReference type="Proteomes" id="UP000594263">
    <property type="component" value="Unplaced"/>
</dbReference>
<dbReference type="Gramene" id="Kaladp0076s0120.1.v1.1">
    <property type="protein sequence ID" value="Kaladp0076s0120.1.v1.1"/>
    <property type="gene ID" value="Kaladp0076s0120.v1.1"/>
</dbReference>
<dbReference type="InterPro" id="IPR007109">
    <property type="entry name" value="Brix"/>
</dbReference>
<dbReference type="Pfam" id="PF04427">
    <property type="entry name" value="Brix"/>
    <property type="match status" value="1"/>
</dbReference>
<reference evidence="7" key="1">
    <citation type="submission" date="2021-01" db="UniProtKB">
        <authorList>
            <consortium name="EnsemblPlants"/>
        </authorList>
    </citation>
    <scope>IDENTIFICATION</scope>
</reference>
<dbReference type="PANTHER" id="PTHR12728">
    <property type="entry name" value="BRIX DOMAIN CONTAINING PROTEIN"/>
    <property type="match status" value="1"/>
</dbReference>
<name>A0A7N0UND1_KALFE</name>
<comment type="subcellular location">
    <subcellularLocation>
        <location evidence="1 4">Nucleus</location>
        <location evidence="1 4">Nucleolus</location>
    </subcellularLocation>
</comment>
<protein>
    <recommendedName>
        <fullName evidence="4">Ribosome production factor 2 homolog</fullName>
    </recommendedName>
    <alternativeName>
        <fullName evidence="4">Ribosome biogenesis protein RPF2 homolog</fullName>
    </alternativeName>
</protein>
<evidence type="ECO:0000256" key="1">
    <source>
        <dbReference type="ARBA" id="ARBA00004604"/>
    </source>
</evidence>
<proteinExistence type="inferred from homology"/>
<feature type="domain" description="Brix" evidence="6">
    <location>
        <begin position="28"/>
        <end position="238"/>
    </location>
</feature>
<dbReference type="SMART" id="SM00879">
    <property type="entry name" value="Brix"/>
    <property type="match status" value="1"/>
</dbReference>
<dbReference type="PROSITE" id="PS50833">
    <property type="entry name" value="BRIX"/>
    <property type="match status" value="1"/>
</dbReference>
<evidence type="ECO:0000313" key="8">
    <source>
        <dbReference type="Proteomes" id="UP000594263"/>
    </source>
</evidence>
<dbReference type="OMA" id="VGLKPMF"/>
<feature type="region of interest" description="Disordered" evidence="5">
    <location>
        <begin position="242"/>
        <end position="318"/>
    </location>
</feature>
<evidence type="ECO:0000259" key="6">
    <source>
        <dbReference type="PROSITE" id="PS50833"/>
    </source>
</evidence>
<sequence>MLSIKTPSSGKARREVEKRAPKLVETGKKTLILHGTKTTKDLNQVLIEISDLLKGNCVRYTKKNPDIRPFENGGETSLEFFSLKTDCSIFIFGSHAKKRKNNLVIGRTYDHQIYDLVEVGVENFKSMKSFKYDKKLSPRVGSKPFIAFIGEGFESVPELKHLKEVLIDLLRGEVVENLNLAGIDHAYICTATSANTVFFTHCALRLKKSGSVVPRMELVEVGPSMDFEVRRHRLPDESLRKEAMKTASDKPKKKVKNVGGDPLKGKIGKIYVPDQQIGEMSLPDKSKGVKRERREAKRNSESTQPAPKKLKEDPEDSE</sequence>
<comment type="similarity">
    <text evidence="2 4">Belongs to the RPF2 family.</text>
</comment>
<dbReference type="GO" id="GO:0019843">
    <property type="term" value="F:rRNA binding"/>
    <property type="evidence" value="ECO:0007669"/>
    <property type="project" value="UniProtKB-UniRule"/>
</dbReference>
<dbReference type="GO" id="GO:0000463">
    <property type="term" value="P:maturation of LSU-rRNA from tricistronic rRNA transcript (SSU-rRNA, 5.8S rRNA, LSU-rRNA)"/>
    <property type="evidence" value="ECO:0007669"/>
    <property type="project" value="TreeGrafter"/>
</dbReference>
<evidence type="ECO:0000256" key="2">
    <source>
        <dbReference type="ARBA" id="ARBA00010782"/>
    </source>
</evidence>
<dbReference type="PANTHER" id="PTHR12728:SF0">
    <property type="entry name" value="RIBOSOME PRODUCTION FACTOR 2 HOMOLOG"/>
    <property type="match status" value="1"/>
</dbReference>
<dbReference type="InterPro" id="IPR039770">
    <property type="entry name" value="Rpf2"/>
</dbReference>
<dbReference type="GO" id="GO:0005730">
    <property type="term" value="C:nucleolus"/>
    <property type="evidence" value="ECO:0007669"/>
    <property type="project" value="UniProtKB-SubCell"/>
</dbReference>
<evidence type="ECO:0000256" key="4">
    <source>
        <dbReference type="RuleBase" id="RU367086"/>
    </source>
</evidence>
<dbReference type="AlphaFoldDB" id="A0A7N0UND1"/>